<protein>
    <submittedName>
        <fullName evidence="1">Uncharacterized protein</fullName>
    </submittedName>
</protein>
<dbReference type="EMBL" id="CP047156">
    <property type="protein sequence ID" value="QHC02040.1"/>
    <property type="molecule type" value="Genomic_DNA"/>
</dbReference>
<evidence type="ECO:0000313" key="1">
    <source>
        <dbReference type="EMBL" id="QHC02040.1"/>
    </source>
</evidence>
<evidence type="ECO:0000313" key="2">
    <source>
        <dbReference type="Proteomes" id="UP000463857"/>
    </source>
</evidence>
<sequence>MSAQPRCLWCSRQILNDSTLGRRRRYCSQACRQRAYEKRHQQSGSGAVSPDDVVVRRVELESLQDRLYVLRSAVEVLEAAVTDQADAAELRSVSKEVIAACGDLDRLWVSP</sequence>
<dbReference type="RefSeq" id="WP_159547164.1">
    <property type="nucleotide sequence ID" value="NZ_CP047156.1"/>
</dbReference>
<dbReference type="AlphaFoldDB" id="A0A7L4YSH1"/>
<gene>
    <name evidence="1" type="ORF">EK0264_18335</name>
</gene>
<proteinExistence type="predicted"/>
<reference evidence="1 2" key="1">
    <citation type="journal article" date="2018" name="Int. J. Syst. Evol. Microbiol.">
        <title>Epidermidibacterium keratini gen. nov., sp. nov., a member of the family Sporichthyaceae, isolated from keratin epidermis.</title>
        <authorList>
            <person name="Lee D.G."/>
            <person name="Trujillo M.E."/>
            <person name="Kang S."/>
            <person name="Nam J.J."/>
            <person name="Kim Y.J."/>
        </authorList>
    </citation>
    <scope>NUCLEOTIDE SEQUENCE [LARGE SCALE GENOMIC DNA]</scope>
    <source>
        <strain evidence="1 2">EPI-7</strain>
    </source>
</reference>
<name>A0A7L4YSH1_9ACTN</name>
<dbReference type="OrthoDB" id="4219687at2"/>
<dbReference type="Proteomes" id="UP000463857">
    <property type="component" value="Chromosome"/>
</dbReference>
<keyword evidence="2" id="KW-1185">Reference proteome</keyword>
<accession>A0A7L4YSH1</accession>
<organism evidence="1 2">
    <name type="scientific">Epidermidibacterium keratini</name>
    <dbReference type="NCBI Taxonomy" id="1891644"/>
    <lineage>
        <taxon>Bacteria</taxon>
        <taxon>Bacillati</taxon>
        <taxon>Actinomycetota</taxon>
        <taxon>Actinomycetes</taxon>
        <taxon>Sporichthyales</taxon>
        <taxon>Sporichthyaceae</taxon>
        <taxon>Epidermidibacterium</taxon>
    </lineage>
</organism>
<dbReference type="KEGG" id="eke:EK0264_18335"/>
<dbReference type="InParanoid" id="A0A7L4YSH1"/>